<dbReference type="SUPFAM" id="SSF49447">
    <property type="entry name" value="Second domain of Mu2 adaptin subunit (ap50) of ap2 adaptor"/>
    <property type="match status" value="1"/>
</dbReference>
<dbReference type="InterPro" id="IPR016098">
    <property type="entry name" value="CAP/MinC_C"/>
</dbReference>
<dbReference type="GO" id="GO:0005794">
    <property type="term" value="C:Golgi apparatus"/>
    <property type="evidence" value="ECO:0007669"/>
    <property type="project" value="UniProtKB-SubCell"/>
</dbReference>
<dbReference type="OrthoDB" id="870at2759"/>
<dbReference type="InterPro" id="IPR050431">
    <property type="entry name" value="Adaptor_comp_med_subunit"/>
</dbReference>
<keyword evidence="6" id="KW-0333">Golgi apparatus</keyword>
<dbReference type="InterPro" id="IPR017901">
    <property type="entry name" value="C-CAP_CF_C-like"/>
</dbReference>
<keyword evidence="13" id="KW-1185">Reference proteome</keyword>
<dbReference type="EMBL" id="CAJNOC010000558">
    <property type="protein sequence ID" value="CAF0776609.1"/>
    <property type="molecule type" value="Genomic_DNA"/>
</dbReference>
<comment type="subcellular location">
    <subcellularLocation>
        <location evidence="1">Cytoplasmic vesicle membrane</location>
        <topology evidence="1">Peripheral membrane protein</topology>
        <orientation evidence="1">Cytoplasmic side</orientation>
    </subcellularLocation>
    <subcellularLocation>
        <location evidence="2">Golgi apparatus</location>
    </subcellularLocation>
</comment>
<keyword evidence="4" id="KW-0813">Transport</keyword>
<dbReference type="PANTHER" id="PTHR10529">
    <property type="entry name" value="AP COMPLEX SUBUNIT MU"/>
    <property type="match status" value="1"/>
</dbReference>
<dbReference type="GO" id="GO:0030131">
    <property type="term" value="C:clathrin adaptor complex"/>
    <property type="evidence" value="ECO:0007669"/>
    <property type="project" value="InterPro"/>
</dbReference>
<organism evidence="12 13">
    <name type="scientific">Brachionus calyciflorus</name>
    <dbReference type="NCBI Taxonomy" id="104777"/>
    <lineage>
        <taxon>Eukaryota</taxon>
        <taxon>Metazoa</taxon>
        <taxon>Spiralia</taxon>
        <taxon>Gnathifera</taxon>
        <taxon>Rotifera</taxon>
        <taxon>Eurotatoria</taxon>
        <taxon>Monogononta</taxon>
        <taxon>Pseudotrocha</taxon>
        <taxon>Ploima</taxon>
        <taxon>Brachionidae</taxon>
        <taxon>Brachionus</taxon>
    </lineage>
</organism>
<dbReference type="GO" id="GO:0006886">
    <property type="term" value="P:intracellular protein transport"/>
    <property type="evidence" value="ECO:0007669"/>
    <property type="project" value="InterPro"/>
</dbReference>
<dbReference type="InterPro" id="IPR006599">
    <property type="entry name" value="CARP_motif"/>
</dbReference>
<dbReference type="AlphaFoldDB" id="A0A813R2M8"/>
<protein>
    <submittedName>
        <fullName evidence="12">Uncharacterized protein</fullName>
    </submittedName>
</protein>
<evidence type="ECO:0000259" key="10">
    <source>
        <dbReference type="PROSITE" id="PS51072"/>
    </source>
</evidence>
<dbReference type="Pfam" id="PF01217">
    <property type="entry name" value="Clat_adaptor_s"/>
    <property type="match status" value="1"/>
</dbReference>
<gene>
    <name evidence="12" type="ORF">OXX778_LOCUS5234</name>
</gene>
<dbReference type="PROSITE" id="PS51072">
    <property type="entry name" value="MHD"/>
    <property type="match status" value="1"/>
</dbReference>
<evidence type="ECO:0000256" key="5">
    <source>
        <dbReference type="ARBA" id="ARBA00022927"/>
    </source>
</evidence>
<dbReference type="GO" id="GO:0030659">
    <property type="term" value="C:cytoplasmic vesicle membrane"/>
    <property type="evidence" value="ECO:0007669"/>
    <property type="project" value="UniProtKB-SubCell"/>
</dbReference>
<evidence type="ECO:0000256" key="3">
    <source>
        <dbReference type="ARBA" id="ARBA00008848"/>
    </source>
</evidence>
<dbReference type="InterPro" id="IPR036168">
    <property type="entry name" value="AP2_Mu_C_sf"/>
</dbReference>
<evidence type="ECO:0000313" key="13">
    <source>
        <dbReference type="Proteomes" id="UP000663879"/>
    </source>
</evidence>
<dbReference type="FunFam" id="3.30.450.60:FF:000012">
    <property type="entry name" value="AP-3 complex subunit mu-1 isoform X1"/>
    <property type="match status" value="1"/>
</dbReference>
<name>A0A813R2M8_9BILA</name>
<keyword evidence="7" id="KW-0472">Membrane</keyword>
<feature type="domain" description="MHD" evidence="10">
    <location>
        <begin position="176"/>
        <end position="416"/>
    </location>
</feature>
<accession>A0A813R2M8</accession>
<dbReference type="InterPro" id="IPR001392">
    <property type="entry name" value="Clathrin_mu"/>
</dbReference>
<dbReference type="Pfam" id="PF00928">
    <property type="entry name" value="Adap_comp_sub"/>
    <property type="match status" value="1"/>
</dbReference>
<dbReference type="Gene3D" id="2.60.40.1170">
    <property type="entry name" value="Mu homology domain, subdomain B"/>
    <property type="match status" value="2"/>
</dbReference>
<comment type="similarity">
    <text evidence="3">Belongs to the TBCC family.</text>
</comment>
<dbReference type="SMART" id="SM00673">
    <property type="entry name" value="CARP"/>
    <property type="match status" value="2"/>
</dbReference>
<evidence type="ECO:0000259" key="11">
    <source>
        <dbReference type="PROSITE" id="PS51329"/>
    </source>
</evidence>
<dbReference type="Gene3D" id="2.160.20.70">
    <property type="match status" value="1"/>
</dbReference>
<dbReference type="Pfam" id="PF07986">
    <property type="entry name" value="TBCC"/>
    <property type="match status" value="1"/>
</dbReference>
<dbReference type="PRINTS" id="PR00314">
    <property type="entry name" value="CLATHRINADPT"/>
</dbReference>
<evidence type="ECO:0000256" key="7">
    <source>
        <dbReference type="ARBA" id="ARBA00023136"/>
    </source>
</evidence>
<dbReference type="SUPFAM" id="SSF64356">
    <property type="entry name" value="SNARE-like"/>
    <property type="match status" value="1"/>
</dbReference>
<feature type="coiled-coil region" evidence="9">
    <location>
        <begin position="894"/>
        <end position="921"/>
    </location>
</feature>
<evidence type="ECO:0000313" key="12">
    <source>
        <dbReference type="EMBL" id="CAF0776609.1"/>
    </source>
</evidence>
<proteinExistence type="inferred from homology"/>
<sequence length="959" mass="109765">MIHSLFIINNTGDIFMEKHYKSVIHRNICDYFFEAQSKCAKPEDIPTVISTPHHKLIVIFRNKLYFVAVIVNEVSPLFVIEILHRAVDIFEDYFNDCTESSLKENYVIVYELLDEMLDNGYPLATEVNILKELIKPPNLFRKVANMVTGDTNISATLPTVQLSNIPWRKQGIRYTNNEAYFDCIEDIDAIIDKNGSTVMCEIQGYIDCCIKLSGMPDLTLCLTNPRLLDDVSFHPCVRFKRWESEKILSFVPPDGNFRLISYHIESLNSISIPIYVKHNIQFREGSNGRFEVTFGLRPGLGKTVDNVKLNVEMPKCVLNMSLTPSQGRYTFDSVKKTLVWEVGRIDPSKIPSIRGNITVSNGAILPESNPPIHLNFQVNQYAISGIKFGRLDVYGEKYKPFKGSELDKNKMHVWLRNEPVNSCAINYPISHHINANTLRKTVNYAKNKGSAGYPKMEYSIWRYIACNKISIPEHVAWMYFESFYSISNYGSNKNMDFDVEIFRCKTKEEQEKIKDSKRVDLHQFILHLYIQQFYSIDLKSSIMSREEWPVNRNDGSNLKKSKGMDELNFINFITKNFDEIISLFAFDKTINQNDIVSEEIQQALNFILEGSVDNYQTILPFSQLLKQPSVQSKMNDGKMYVKNVVTFLRNYIEMNPFGLNSCLRNGKRINPSHLGGSMDPKKYGKIITNSSIAPQNDFIVFVSQVLKQTLIETSDSFQKAGLYIDKCLASNIYILQNLRSCAIKKCRKSLIFIGPTQRTVTVDNCNECTIVSICRRIIIRNCSMCNFYLLTPTSPILLTGCDNIKFAPYNSTYPSIEEDASAAGISEMINLWDKPIVVTHNQSLIGSHWSLMSPNEFQVLSVPIEVDITRSQAGPNELINKANEVFGVLPGEYEQELSERYQILEENLELIQTANLNQEQRMMLQKFIETSFKESLQINGDQKQLDHLAIIMNNVSNTS</sequence>
<evidence type="ECO:0000256" key="1">
    <source>
        <dbReference type="ARBA" id="ARBA00004180"/>
    </source>
</evidence>
<dbReference type="InterPro" id="IPR012945">
    <property type="entry name" value="Tubulin-bd_cofactor_C_dom"/>
</dbReference>
<dbReference type="GO" id="GO:0016192">
    <property type="term" value="P:vesicle-mediated transport"/>
    <property type="evidence" value="ECO:0007669"/>
    <property type="project" value="InterPro"/>
</dbReference>
<keyword evidence="9" id="KW-0175">Coiled coil</keyword>
<evidence type="ECO:0000256" key="4">
    <source>
        <dbReference type="ARBA" id="ARBA00022448"/>
    </source>
</evidence>
<evidence type="ECO:0000256" key="9">
    <source>
        <dbReference type="SAM" id="Coils"/>
    </source>
</evidence>
<keyword evidence="8" id="KW-0968">Cytoplasmic vesicle</keyword>
<dbReference type="Gene3D" id="3.30.450.60">
    <property type="match status" value="1"/>
</dbReference>
<keyword evidence="5" id="KW-0653">Protein transport</keyword>
<comment type="caution">
    <text evidence="12">The sequence shown here is derived from an EMBL/GenBank/DDBJ whole genome shotgun (WGS) entry which is preliminary data.</text>
</comment>
<dbReference type="CDD" id="cd14837">
    <property type="entry name" value="AP3_Mu_N"/>
    <property type="match status" value="1"/>
</dbReference>
<feature type="domain" description="C-CAP/cofactor C-like" evidence="11">
    <location>
        <begin position="680"/>
        <end position="825"/>
    </location>
</feature>
<dbReference type="InterPro" id="IPR028565">
    <property type="entry name" value="MHD"/>
</dbReference>
<evidence type="ECO:0000256" key="6">
    <source>
        <dbReference type="ARBA" id="ARBA00023034"/>
    </source>
</evidence>
<dbReference type="InterPro" id="IPR022775">
    <property type="entry name" value="AP_mu_sigma_su"/>
</dbReference>
<evidence type="ECO:0000256" key="2">
    <source>
        <dbReference type="ARBA" id="ARBA00004555"/>
    </source>
</evidence>
<dbReference type="Proteomes" id="UP000663879">
    <property type="component" value="Unassembled WGS sequence"/>
</dbReference>
<dbReference type="InterPro" id="IPR011012">
    <property type="entry name" value="Longin-like_dom_sf"/>
</dbReference>
<reference evidence="12" key="1">
    <citation type="submission" date="2021-02" db="EMBL/GenBank/DDBJ databases">
        <authorList>
            <person name="Nowell W R."/>
        </authorList>
    </citation>
    <scope>NUCLEOTIDE SEQUENCE</scope>
    <source>
        <strain evidence="12">Ploen Becks lab</strain>
    </source>
</reference>
<evidence type="ECO:0000256" key="8">
    <source>
        <dbReference type="ARBA" id="ARBA00023329"/>
    </source>
</evidence>
<dbReference type="PROSITE" id="PS51329">
    <property type="entry name" value="C_CAP_COFACTOR_C"/>
    <property type="match status" value="1"/>
</dbReference>